<dbReference type="AlphaFoldDB" id="A0A1V3C976"/>
<evidence type="ECO:0000313" key="2">
    <source>
        <dbReference type="EMBL" id="OOC57335.1"/>
    </source>
</evidence>
<dbReference type="InterPro" id="IPR051908">
    <property type="entry name" value="Ribosomal_N-acetyltransferase"/>
</dbReference>
<proteinExistence type="predicted"/>
<dbReference type="PANTHER" id="PTHR43441">
    <property type="entry name" value="RIBOSOMAL-PROTEIN-SERINE ACETYLTRANSFERASE"/>
    <property type="match status" value="1"/>
</dbReference>
<protein>
    <submittedName>
        <fullName evidence="2">GNAT family N-acetyltransferase</fullName>
    </submittedName>
</protein>
<accession>A0A1V3C976</accession>
<comment type="caution">
    <text evidence="2">The sequence shown here is derived from an EMBL/GenBank/DDBJ whole genome shotgun (WGS) entry which is preliminary data.</text>
</comment>
<feature type="domain" description="N-acetyltransferase" evidence="1">
    <location>
        <begin position="11"/>
        <end position="174"/>
    </location>
</feature>
<evidence type="ECO:0000259" key="1">
    <source>
        <dbReference type="PROSITE" id="PS51186"/>
    </source>
</evidence>
<dbReference type="InterPro" id="IPR000182">
    <property type="entry name" value="GNAT_dom"/>
</dbReference>
<evidence type="ECO:0000313" key="3">
    <source>
        <dbReference type="Proteomes" id="UP000189004"/>
    </source>
</evidence>
<dbReference type="OrthoDB" id="9132139at2"/>
<dbReference type="GO" id="GO:1990189">
    <property type="term" value="F:protein N-terminal-serine acetyltransferase activity"/>
    <property type="evidence" value="ECO:0007669"/>
    <property type="project" value="TreeGrafter"/>
</dbReference>
<name>A0A1V3C976_9ACTN</name>
<keyword evidence="2" id="KW-0808">Transferase</keyword>
<sequence length="185" mass="20956">MYPVELSSDRLTLRELRPTDVDDLVKVYGDRKAVEHLSFTPRTKEQCAALIEAAVSDAGRGDRSVYMLAAVQKDHLVGTARLAVDERPHSAQIGFALRTDLWGQGFGSELVGLLLRLGFDRLGLKRIWGARSPENRASERVMLRAGMVEEGRIRRHLWTRDAWRDSVVHSILDDEWVPTPKTREP</sequence>
<dbReference type="SUPFAM" id="SSF55729">
    <property type="entry name" value="Acyl-CoA N-acyltransferases (Nat)"/>
    <property type="match status" value="1"/>
</dbReference>
<dbReference type="InterPro" id="IPR016181">
    <property type="entry name" value="Acyl_CoA_acyltransferase"/>
</dbReference>
<gene>
    <name evidence="2" type="ORF">NOSIN_20395</name>
</gene>
<dbReference type="GO" id="GO:0008999">
    <property type="term" value="F:protein-N-terminal-alanine acetyltransferase activity"/>
    <property type="evidence" value="ECO:0007669"/>
    <property type="project" value="TreeGrafter"/>
</dbReference>
<reference evidence="3" key="1">
    <citation type="submission" date="2016-08" db="EMBL/GenBank/DDBJ databases">
        <authorList>
            <person name="Tokovenko B."/>
            <person name="Kalinowski J."/>
        </authorList>
    </citation>
    <scope>NUCLEOTIDE SEQUENCE [LARGE SCALE GENOMIC DNA]</scope>
    <source>
        <strain evidence="3">UTMC102</strain>
    </source>
</reference>
<dbReference type="Pfam" id="PF13302">
    <property type="entry name" value="Acetyltransf_3"/>
    <property type="match status" value="1"/>
</dbReference>
<dbReference type="PROSITE" id="PS51186">
    <property type="entry name" value="GNAT"/>
    <property type="match status" value="1"/>
</dbReference>
<dbReference type="Proteomes" id="UP000189004">
    <property type="component" value="Unassembled WGS sequence"/>
</dbReference>
<keyword evidence="3" id="KW-1185">Reference proteome</keyword>
<dbReference type="EMBL" id="MCOK01000001">
    <property type="protein sequence ID" value="OOC57335.1"/>
    <property type="molecule type" value="Genomic_DNA"/>
</dbReference>
<dbReference type="GO" id="GO:0005737">
    <property type="term" value="C:cytoplasm"/>
    <property type="evidence" value="ECO:0007669"/>
    <property type="project" value="TreeGrafter"/>
</dbReference>
<organism evidence="2 3">
    <name type="scientific">Nocardiopsis sinuspersici</name>
    <dbReference type="NCBI Taxonomy" id="501010"/>
    <lineage>
        <taxon>Bacteria</taxon>
        <taxon>Bacillati</taxon>
        <taxon>Actinomycetota</taxon>
        <taxon>Actinomycetes</taxon>
        <taxon>Streptosporangiales</taxon>
        <taxon>Nocardiopsidaceae</taxon>
        <taxon>Nocardiopsis</taxon>
    </lineage>
</organism>
<dbReference type="PANTHER" id="PTHR43441:SF11">
    <property type="entry name" value="RIBOSOMAL-PROTEIN-SERINE ACETYLTRANSFERASE"/>
    <property type="match status" value="1"/>
</dbReference>
<dbReference type="Gene3D" id="3.40.630.30">
    <property type="match status" value="1"/>
</dbReference>
<dbReference type="STRING" id="501010.NOSIN_20395"/>